<dbReference type="GO" id="GO:0003700">
    <property type="term" value="F:DNA-binding transcription factor activity"/>
    <property type="evidence" value="ECO:0007669"/>
    <property type="project" value="TreeGrafter"/>
</dbReference>
<keyword evidence="1" id="KW-0238">DNA-binding</keyword>
<evidence type="ECO:0000313" key="5">
    <source>
        <dbReference type="Proteomes" id="UP000075806"/>
    </source>
</evidence>
<dbReference type="InterPro" id="IPR036388">
    <property type="entry name" value="WH-like_DNA-bd_sf"/>
</dbReference>
<dbReference type="OrthoDB" id="9795923at2"/>
<dbReference type="InterPro" id="IPR030489">
    <property type="entry name" value="TR_Rrf2-type_CS"/>
</dbReference>
<proteinExistence type="predicted"/>
<dbReference type="PROSITE" id="PS51197">
    <property type="entry name" value="HTH_RRF2_2"/>
    <property type="match status" value="1"/>
</dbReference>
<protein>
    <recommendedName>
        <fullName evidence="3">HTH-type transcriptional regulator NsrR</fullName>
    </recommendedName>
</protein>
<evidence type="ECO:0000256" key="2">
    <source>
        <dbReference type="ARBA" id="ARBA00034078"/>
    </source>
</evidence>
<gene>
    <name evidence="4" type="ORF">AZF04_14265</name>
</gene>
<reference evidence="4" key="1">
    <citation type="submission" date="2016-02" db="EMBL/GenBank/DDBJ databases">
        <title>Genome sequence of Bacillus trypoxylicola KCTC 13244(T).</title>
        <authorList>
            <person name="Jeong H."/>
            <person name="Park S.-H."/>
            <person name="Choi S.-K."/>
        </authorList>
    </citation>
    <scope>NUCLEOTIDE SEQUENCE [LARGE SCALE GENOMIC DNA]</scope>
    <source>
        <strain evidence="4">KCTC 13244</strain>
    </source>
</reference>
<dbReference type="Gene3D" id="1.10.10.10">
    <property type="entry name" value="Winged helix-like DNA-binding domain superfamily/Winged helix DNA-binding domain"/>
    <property type="match status" value="1"/>
</dbReference>
<comment type="cofactor">
    <cofactor evidence="2">
        <name>[2Fe-2S] cluster</name>
        <dbReference type="ChEBI" id="CHEBI:190135"/>
    </cofactor>
</comment>
<dbReference type="PROSITE" id="PS01332">
    <property type="entry name" value="HTH_RRF2_1"/>
    <property type="match status" value="1"/>
</dbReference>
<dbReference type="NCBIfam" id="TIGR00738">
    <property type="entry name" value="rrf2_super"/>
    <property type="match status" value="1"/>
</dbReference>
<comment type="caution">
    <text evidence="4">The sequence shown here is derived from an EMBL/GenBank/DDBJ whole genome shotgun (WGS) entry which is preliminary data.</text>
</comment>
<dbReference type="InterPro" id="IPR000944">
    <property type="entry name" value="Tscrpt_reg_Rrf2"/>
</dbReference>
<dbReference type="GO" id="GO:0003677">
    <property type="term" value="F:DNA binding"/>
    <property type="evidence" value="ECO:0007669"/>
    <property type="project" value="UniProtKB-KW"/>
</dbReference>
<dbReference type="PANTHER" id="PTHR33221:SF4">
    <property type="entry name" value="HTH-TYPE TRANSCRIPTIONAL REPRESSOR NSRR"/>
    <property type="match status" value="1"/>
</dbReference>
<dbReference type="InterPro" id="IPR036390">
    <property type="entry name" value="WH_DNA-bd_sf"/>
</dbReference>
<dbReference type="AlphaFoldDB" id="A0A162F2L4"/>
<keyword evidence="5" id="KW-1185">Reference proteome</keyword>
<sequence length="147" mass="16789">MHLTNYSDYALRTLIYLGSQSNHESLVSIKQISSIYKISTNHMRKVVYELGQLGYIETIRGKNGGIKLAIEPKKINIGAVVRKTENLYILECFDREINTCIISSACQLKSILSEALHAFLQVLDKYTLEDLLTNKRDLQTLFTLFKT</sequence>
<dbReference type="EMBL" id="LTAO01000002">
    <property type="protein sequence ID" value="KYG34352.1"/>
    <property type="molecule type" value="Genomic_DNA"/>
</dbReference>
<name>A0A162F2L4_9BACI</name>
<evidence type="ECO:0000256" key="1">
    <source>
        <dbReference type="ARBA" id="ARBA00023125"/>
    </source>
</evidence>
<evidence type="ECO:0000256" key="3">
    <source>
        <dbReference type="ARBA" id="ARBA00040173"/>
    </source>
</evidence>
<dbReference type="GO" id="GO:0005829">
    <property type="term" value="C:cytosol"/>
    <property type="evidence" value="ECO:0007669"/>
    <property type="project" value="TreeGrafter"/>
</dbReference>
<dbReference type="Pfam" id="PF02082">
    <property type="entry name" value="Rrf2"/>
    <property type="match status" value="1"/>
</dbReference>
<accession>A0A162F2L4</accession>
<evidence type="ECO:0000313" key="4">
    <source>
        <dbReference type="EMBL" id="KYG34352.1"/>
    </source>
</evidence>
<dbReference type="PANTHER" id="PTHR33221">
    <property type="entry name" value="WINGED HELIX-TURN-HELIX TRANSCRIPTIONAL REGULATOR, RRF2 FAMILY"/>
    <property type="match status" value="1"/>
</dbReference>
<dbReference type="RefSeq" id="WP_061947522.1">
    <property type="nucleotide sequence ID" value="NZ_LTAO01000002.1"/>
</dbReference>
<dbReference type="STRING" id="519424.AZF04_14265"/>
<dbReference type="SUPFAM" id="SSF46785">
    <property type="entry name" value="Winged helix' DNA-binding domain"/>
    <property type="match status" value="1"/>
</dbReference>
<dbReference type="Proteomes" id="UP000075806">
    <property type="component" value="Unassembled WGS sequence"/>
</dbReference>
<organism evidence="4 5">
    <name type="scientific">Alkalihalobacillus trypoxylicola</name>
    <dbReference type="NCBI Taxonomy" id="519424"/>
    <lineage>
        <taxon>Bacteria</taxon>
        <taxon>Bacillati</taxon>
        <taxon>Bacillota</taxon>
        <taxon>Bacilli</taxon>
        <taxon>Bacillales</taxon>
        <taxon>Bacillaceae</taxon>
        <taxon>Alkalihalobacillus</taxon>
    </lineage>
</organism>